<proteinExistence type="predicted"/>
<dbReference type="Gene3D" id="1.25.40.10">
    <property type="entry name" value="Tetratricopeptide repeat domain"/>
    <property type="match status" value="1"/>
</dbReference>
<dbReference type="PANTHER" id="PTHR43081:SF19">
    <property type="entry name" value="PH-SENSITIVE ADENYLATE CYCLASE RV1264"/>
    <property type="match status" value="1"/>
</dbReference>
<dbReference type="InterPro" id="IPR001054">
    <property type="entry name" value="A/G_cyclase"/>
</dbReference>
<dbReference type="Pfam" id="PF00211">
    <property type="entry name" value="Guanylate_cyc"/>
    <property type="match status" value="1"/>
</dbReference>
<feature type="domain" description="Guanylate cyclase" evidence="1">
    <location>
        <begin position="7"/>
        <end position="115"/>
    </location>
</feature>
<dbReference type="RefSeq" id="WP_283427972.1">
    <property type="nucleotide sequence ID" value="NZ_FXTY01000013.1"/>
</dbReference>
<evidence type="ECO:0000259" key="1">
    <source>
        <dbReference type="PROSITE" id="PS50125"/>
    </source>
</evidence>
<dbReference type="PROSITE" id="PS50125">
    <property type="entry name" value="GUANYLATE_CYCLASE_2"/>
    <property type="match status" value="1"/>
</dbReference>
<name>A0ABY1PNE2_9RHOB</name>
<dbReference type="EMBL" id="FXTY01000013">
    <property type="protein sequence ID" value="SMP36028.1"/>
    <property type="molecule type" value="Genomic_DNA"/>
</dbReference>
<dbReference type="SUPFAM" id="SSF48452">
    <property type="entry name" value="TPR-like"/>
    <property type="match status" value="1"/>
</dbReference>
<dbReference type="Gene3D" id="3.30.70.1230">
    <property type="entry name" value="Nucleotide cyclase"/>
    <property type="match status" value="1"/>
</dbReference>
<dbReference type="SUPFAM" id="SSF55073">
    <property type="entry name" value="Nucleotide cyclase"/>
    <property type="match status" value="1"/>
</dbReference>
<evidence type="ECO:0000313" key="2">
    <source>
        <dbReference type="EMBL" id="SMP36028.1"/>
    </source>
</evidence>
<dbReference type="InterPro" id="IPR050697">
    <property type="entry name" value="Adenylyl/Guanylyl_Cyclase_3/4"/>
</dbReference>
<comment type="caution">
    <text evidence="2">The sequence shown here is derived from an EMBL/GenBank/DDBJ whole genome shotgun (WGS) entry which is preliminary data.</text>
</comment>
<reference evidence="2 3" key="1">
    <citation type="submission" date="2017-05" db="EMBL/GenBank/DDBJ databases">
        <authorList>
            <person name="Varghese N."/>
            <person name="Submissions S."/>
        </authorList>
    </citation>
    <scope>NUCLEOTIDE SEQUENCE [LARGE SCALE GENOMIC DNA]</scope>
    <source>
        <strain evidence="2 3">DSM 29734</strain>
    </source>
</reference>
<sequence>MRRRLTTLMCADLVGYSALMGEDEALAVASVQALRKKHLEPVAANHGGEVLKRMGDGWILSFPSVEEALDCAEEVQSSLVEHDVIKLRIGCHIGEIVEDEADFYGNGVNIAQRIETEAPPGGAMFSEDLFRALSEERQDELKDVGMFNLKNIAKPIRLYQWRPANLTTAPDKGTLPSVGFETFVAAPETPESAAIADDLHDGLVQLSLKRTGVTTVDADNLENTPPDYLIRGRLRVAGKRARFTMSLILREEMQTLWTGTYEGDPSDPFAFVDDIMPRLEGDVRLQTIQRDGDRLAHLSLNQLSVSELRARAASKFFKQTIPSWEDGLAALDRAVLLSPGDGMSLAMRAQSRLNLGGVMFTNETPEVLEQLGRDLDVAVAECSTSDFVFWARGAYRLKVKRDLAGAASDIARSREINPNFIGVVDLIAQKAFLEGDYDGALEALTAYEEMGSGDPFRVNRLCFNARILLGAGEAEAAHVAALEASDLSPMDRGLQLLKALACEKVGDMAGLEAARAAARSLEKAPSVTVNRLVLPDELQWLNDALHPDAEPV</sequence>
<dbReference type="InterPro" id="IPR029787">
    <property type="entry name" value="Nucleotide_cyclase"/>
</dbReference>
<keyword evidence="3" id="KW-1185">Reference proteome</keyword>
<protein>
    <submittedName>
        <fullName evidence="2">Adenylate cyclase, class 3</fullName>
    </submittedName>
</protein>
<dbReference type="PANTHER" id="PTHR43081">
    <property type="entry name" value="ADENYLATE CYCLASE, TERMINAL-DIFFERENTIATION SPECIFIC-RELATED"/>
    <property type="match status" value="1"/>
</dbReference>
<dbReference type="CDD" id="cd07302">
    <property type="entry name" value="CHD"/>
    <property type="match status" value="1"/>
</dbReference>
<evidence type="ECO:0000313" key="3">
    <source>
        <dbReference type="Proteomes" id="UP001157961"/>
    </source>
</evidence>
<dbReference type="Proteomes" id="UP001157961">
    <property type="component" value="Unassembled WGS sequence"/>
</dbReference>
<organism evidence="2 3">
    <name type="scientific">Shimia sagamensis</name>
    <dbReference type="NCBI Taxonomy" id="1566352"/>
    <lineage>
        <taxon>Bacteria</taxon>
        <taxon>Pseudomonadati</taxon>
        <taxon>Pseudomonadota</taxon>
        <taxon>Alphaproteobacteria</taxon>
        <taxon>Rhodobacterales</taxon>
        <taxon>Roseobacteraceae</taxon>
    </lineage>
</organism>
<accession>A0ABY1PNE2</accession>
<dbReference type="InterPro" id="IPR011990">
    <property type="entry name" value="TPR-like_helical_dom_sf"/>
</dbReference>
<gene>
    <name evidence="2" type="ORF">SAMN06265373_11331</name>
</gene>